<dbReference type="GO" id="GO:0003723">
    <property type="term" value="F:RNA binding"/>
    <property type="evidence" value="ECO:0007669"/>
    <property type="project" value="InterPro"/>
</dbReference>
<sequence>MKAHRLVQNFSGHRALICALPGRSTEALAPTLKKLGLQSELIGHSPAEPMVLPFENINADRDILFIDGDMTLATDWRCLRRAGKSALPPAPVIGLVGIEAPSRLKALLLLGATAFLAKPVYGSAVYSALFLGVNEYNRKEILVDTVDVLYEKRRRRAVIIKAVISLMNIRNIDEDVAYELLRKESMRARLSTEDYCEYMLGLKQEQDKNENAHGERQALKG</sequence>
<dbReference type="Gene3D" id="1.10.10.10">
    <property type="entry name" value="Winged helix-like DNA-binding domain superfamily/Winged helix DNA-binding domain"/>
    <property type="match status" value="1"/>
</dbReference>
<protein>
    <submittedName>
        <fullName evidence="2">AmiR/NasT family two-component response regulator</fullName>
    </submittedName>
</protein>
<evidence type="ECO:0000313" key="2">
    <source>
        <dbReference type="EMBL" id="MBB3148111.1"/>
    </source>
</evidence>
<organism evidence="2 3">
    <name type="scientific">Phyllobacterium trifolii</name>
    <dbReference type="NCBI Taxonomy" id="300193"/>
    <lineage>
        <taxon>Bacteria</taxon>
        <taxon>Pseudomonadati</taxon>
        <taxon>Pseudomonadota</taxon>
        <taxon>Alphaproteobacteria</taxon>
        <taxon>Hyphomicrobiales</taxon>
        <taxon>Phyllobacteriaceae</taxon>
        <taxon>Phyllobacterium</taxon>
    </lineage>
</organism>
<reference evidence="2 3" key="1">
    <citation type="submission" date="2020-08" db="EMBL/GenBank/DDBJ databases">
        <title>Genomic Encyclopedia of Type Strains, Phase III (KMG-III): the genomes of soil and plant-associated and newly described type strains.</title>
        <authorList>
            <person name="Whitman W."/>
        </authorList>
    </citation>
    <scope>NUCLEOTIDE SEQUENCE [LARGE SCALE GENOMIC DNA]</scope>
    <source>
        <strain evidence="2 3">CECT 7015</strain>
    </source>
</reference>
<evidence type="ECO:0000313" key="3">
    <source>
        <dbReference type="Proteomes" id="UP000554520"/>
    </source>
</evidence>
<dbReference type="InterPro" id="IPR011006">
    <property type="entry name" value="CheY-like_superfamily"/>
</dbReference>
<proteinExistence type="predicted"/>
<accession>A0A839UHI3</accession>
<comment type="caution">
    <text evidence="2">The sequence shown here is derived from an EMBL/GenBank/DDBJ whole genome shotgun (WGS) entry which is preliminary data.</text>
</comment>
<feature type="domain" description="ANTAR" evidence="1">
    <location>
        <begin position="139"/>
        <end position="200"/>
    </location>
</feature>
<dbReference type="Proteomes" id="UP000554520">
    <property type="component" value="Unassembled WGS sequence"/>
</dbReference>
<dbReference type="InterPro" id="IPR005561">
    <property type="entry name" value="ANTAR"/>
</dbReference>
<gene>
    <name evidence="2" type="ORF">FHS21_004554</name>
</gene>
<dbReference type="PROSITE" id="PS50921">
    <property type="entry name" value="ANTAR"/>
    <property type="match status" value="1"/>
</dbReference>
<dbReference type="Gene3D" id="3.40.50.2300">
    <property type="match status" value="1"/>
</dbReference>
<evidence type="ECO:0000259" key="1">
    <source>
        <dbReference type="PROSITE" id="PS50921"/>
    </source>
</evidence>
<dbReference type="RefSeq" id="WP_183663903.1">
    <property type="nucleotide sequence ID" value="NZ_JACHXN010000017.1"/>
</dbReference>
<dbReference type="Pfam" id="PF03861">
    <property type="entry name" value="ANTAR"/>
    <property type="match status" value="1"/>
</dbReference>
<keyword evidence="3" id="KW-1185">Reference proteome</keyword>
<dbReference type="SMART" id="SM01012">
    <property type="entry name" value="ANTAR"/>
    <property type="match status" value="1"/>
</dbReference>
<dbReference type="AlphaFoldDB" id="A0A839UHI3"/>
<name>A0A839UHI3_9HYPH</name>
<dbReference type="SUPFAM" id="SSF52172">
    <property type="entry name" value="CheY-like"/>
    <property type="match status" value="1"/>
</dbReference>
<dbReference type="EMBL" id="JACHXN010000017">
    <property type="protein sequence ID" value="MBB3148111.1"/>
    <property type="molecule type" value="Genomic_DNA"/>
</dbReference>
<dbReference type="InterPro" id="IPR036388">
    <property type="entry name" value="WH-like_DNA-bd_sf"/>
</dbReference>